<dbReference type="STRING" id="481446.NIT7645_03202"/>
<dbReference type="InterPro" id="IPR001853">
    <property type="entry name" value="DSBA-like_thioredoxin_dom"/>
</dbReference>
<keyword evidence="1 6" id="KW-0732">Signal</keyword>
<name>A0A0H5CYR0_9RHOB</name>
<dbReference type="GO" id="GO:0016853">
    <property type="term" value="F:isomerase activity"/>
    <property type="evidence" value="ECO:0007669"/>
    <property type="project" value="UniProtKB-KW"/>
</dbReference>
<feature type="coiled-coil region" evidence="5">
    <location>
        <begin position="58"/>
        <end position="85"/>
    </location>
</feature>
<dbReference type="Pfam" id="PF18312">
    <property type="entry name" value="ScsC_N"/>
    <property type="match status" value="1"/>
</dbReference>
<dbReference type="PANTHER" id="PTHR13887">
    <property type="entry name" value="GLUTATHIONE S-TRANSFERASE KAPPA"/>
    <property type="match status" value="1"/>
</dbReference>
<evidence type="ECO:0000256" key="5">
    <source>
        <dbReference type="SAM" id="Coils"/>
    </source>
</evidence>
<dbReference type="EMBL" id="CVRL01000011">
    <property type="protein sequence ID" value="CRL10021.1"/>
    <property type="molecule type" value="Genomic_DNA"/>
</dbReference>
<accession>A0A0H5CYR0</accession>
<reference evidence="9" key="1">
    <citation type="submission" date="2015-05" db="EMBL/GenBank/DDBJ databases">
        <authorList>
            <person name="Rodrigo-Torres Lidia"/>
            <person name="Arahal R.David."/>
        </authorList>
    </citation>
    <scope>NUCLEOTIDE SEQUENCE [LARGE SCALE GENOMIC DNA]</scope>
    <source>
        <strain evidence="9">CECT 7321</strain>
    </source>
</reference>
<keyword evidence="9" id="KW-1185">Reference proteome</keyword>
<keyword evidence="4" id="KW-0676">Redox-active center</keyword>
<dbReference type="RefSeq" id="WP_050672702.1">
    <property type="nucleotide sequence ID" value="NZ_CVRL01000011.1"/>
</dbReference>
<dbReference type="CDD" id="cd03023">
    <property type="entry name" value="DsbA_Com1_like"/>
    <property type="match status" value="1"/>
</dbReference>
<evidence type="ECO:0000256" key="6">
    <source>
        <dbReference type="SAM" id="SignalP"/>
    </source>
</evidence>
<dbReference type="InterPro" id="IPR041205">
    <property type="entry name" value="ScsC_N"/>
</dbReference>
<evidence type="ECO:0000256" key="4">
    <source>
        <dbReference type="ARBA" id="ARBA00023284"/>
    </source>
</evidence>
<dbReference type="GO" id="GO:0016491">
    <property type="term" value="F:oxidoreductase activity"/>
    <property type="evidence" value="ECO:0007669"/>
    <property type="project" value="UniProtKB-KW"/>
</dbReference>
<dbReference type="PANTHER" id="PTHR13887:SF14">
    <property type="entry name" value="DISULFIDE BOND FORMATION PROTEIN D"/>
    <property type="match status" value="1"/>
</dbReference>
<keyword evidence="3" id="KW-1015">Disulfide bond</keyword>
<protein>
    <submittedName>
        <fullName evidence="8">Protein-disulfide isomerase</fullName>
    </submittedName>
</protein>
<dbReference type="InterPro" id="IPR013766">
    <property type="entry name" value="Thioredoxin_domain"/>
</dbReference>
<dbReference type="Pfam" id="PF01323">
    <property type="entry name" value="DSBA"/>
    <property type="match status" value="1"/>
</dbReference>
<dbReference type="PROSITE" id="PS51352">
    <property type="entry name" value="THIOREDOXIN_2"/>
    <property type="match status" value="1"/>
</dbReference>
<proteinExistence type="predicted"/>
<evidence type="ECO:0000259" key="7">
    <source>
        <dbReference type="PROSITE" id="PS51352"/>
    </source>
</evidence>
<keyword evidence="8" id="KW-0413">Isomerase</keyword>
<feature type="chain" id="PRO_5005217175" evidence="6">
    <location>
        <begin position="30"/>
        <end position="259"/>
    </location>
</feature>
<sequence>MIRLSLPRTGLACAAALAAALSFGPGAQAFDLSQMSEEERAAFGAEVRAYLLENPEVILEAVNKLEQQQAAAEAARDDALVAENLNALHNDGFSYVGGNPDGDITLVEFMDYRCGYCRRAAPEVEKLLAADGNIRLIIKEFPILGEASVLASRFAIATKLVAGDEAYKNMHDALISMGGAPSEATLRRLAEGLDLDADAILARMSDPEISRQLQETRALAQQMAISGTPTFVLDQELLRGFLPADQMEIMIAEIRDARG</sequence>
<organism evidence="8 9">
    <name type="scientific">Phaeobacter italicus</name>
    <dbReference type="NCBI Taxonomy" id="481446"/>
    <lineage>
        <taxon>Bacteria</taxon>
        <taxon>Pseudomonadati</taxon>
        <taxon>Pseudomonadota</taxon>
        <taxon>Alphaproteobacteria</taxon>
        <taxon>Rhodobacterales</taxon>
        <taxon>Roseobacteraceae</taxon>
        <taxon>Phaeobacter</taxon>
    </lineage>
</organism>
<keyword evidence="2" id="KW-0560">Oxidoreductase</keyword>
<dbReference type="InterPro" id="IPR036249">
    <property type="entry name" value="Thioredoxin-like_sf"/>
</dbReference>
<evidence type="ECO:0000256" key="3">
    <source>
        <dbReference type="ARBA" id="ARBA00023157"/>
    </source>
</evidence>
<gene>
    <name evidence="8" type="ORF">NIT7321_00862</name>
</gene>
<dbReference type="Gene3D" id="3.40.30.10">
    <property type="entry name" value="Glutaredoxin"/>
    <property type="match status" value="1"/>
</dbReference>
<dbReference type="AlphaFoldDB" id="A0A0H5CYR0"/>
<dbReference type="Proteomes" id="UP000043764">
    <property type="component" value="Unassembled WGS sequence"/>
</dbReference>
<feature type="signal peptide" evidence="6">
    <location>
        <begin position="1"/>
        <end position="29"/>
    </location>
</feature>
<dbReference type="SUPFAM" id="SSF52833">
    <property type="entry name" value="Thioredoxin-like"/>
    <property type="match status" value="1"/>
</dbReference>
<evidence type="ECO:0000313" key="8">
    <source>
        <dbReference type="EMBL" id="CRL10021.1"/>
    </source>
</evidence>
<evidence type="ECO:0000256" key="2">
    <source>
        <dbReference type="ARBA" id="ARBA00023002"/>
    </source>
</evidence>
<keyword evidence="5" id="KW-0175">Coiled coil</keyword>
<evidence type="ECO:0000313" key="9">
    <source>
        <dbReference type="Proteomes" id="UP000043764"/>
    </source>
</evidence>
<feature type="domain" description="Thioredoxin" evidence="7">
    <location>
        <begin position="59"/>
        <end position="256"/>
    </location>
</feature>
<evidence type="ECO:0000256" key="1">
    <source>
        <dbReference type="ARBA" id="ARBA00022729"/>
    </source>
</evidence>